<dbReference type="EMBL" id="GL883137">
    <property type="protein sequence ID" value="EGG01529.1"/>
    <property type="molecule type" value="Genomic_DNA"/>
</dbReference>
<dbReference type="RefSeq" id="XP_007415120.1">
    <property type="nucleotide sequence ID" value="XM_007415058.1"/>
</dbReference>
<dbReference type="InParanoid" id="F4S1A7"/>
<dbReference type="VEuPathDB" id="FungiDB:MELLADRAFT_92036"/>
<organism evidence="3">
    <name type="scientific">Melampsora larici-populina (strain 98AG31 / pathotype 3-4-7)</name>
    <name type="common">Poplar leaf rust fungus</name>
    <dbReference type="NCBI Taxonomy" id="747676"/>
    <lineage>
        <taxon>Eukaryota</taxon>
        <taxon>Fungi</taxon>
        <taxon>Dikarya</taxon>
        <taxon>Basidiomycota</taxon>
        <taxon>Pucciniomycotina</taxon>
        <taxon>Pucciniomycetes</taxon>
        <taxon>Pucciniales</taxon>
        <taxon>Melampsoraceae</taxon>
        <taxon>Melampsora</taxon>
    </lineage>
</organism>
<dbReference type="GeneID" id="18936105"/>
<evidence type="ECO:0000313" key="2">
    <source>
        <dbReference type="EMBL" id="EGG01529.1"/>
    </source>
</evidence>
<accession>F4S1A7</accession>
<dbReference type="OrthoDB" id="10609902at2759"/>
<dbReference type="KEGG" id="mlr:MELLADRAFT_92036"/>
<proteinExistence type="predicted"/>
<sequence>MRAKAICPGSALPISPTEAKDTRVSHPSLGRARMWCSEGEISLPQNSIASLRSWPPVTSITGDHSLYPEYSRDNRYQPATRCDNFTMQEGDSPPAADETPELSEAEQVKILMASKKGRLVLQNGDVVENGRLLIADPTDEMEKGLTPLSPVLTHWLKTFKSYIPLTAFNRIFLLDDQQEWSRRKAPAGSKIDDGAASLRVYGGPPPPEELTMQFEHWIDAMALFIKYVAEAGWTTLAERFKGHRDVVMGLRDNYGWMVALRYCRRLRQGVMRETIDNKIKNFSKLQSAIFDEAKLIADSMQERAYRSNPYAPDGPLCHINPLTGVARPSSSKKTTTEQAGSTGTARTTGVEGGYSRKTKRNWVPDDMWNKMSSEEKRNAHKKR</sequence>
<name>F4S1A7_MELLP</name>
<protein>
    <submittedName>
        <fullName evidence="2">Uncharacterized protein</fullName>
    </submittedName>
</protein>
<feature type="region of interest" description="Disordered" evidence="1">
    <location>
        <begin position="324"/>
        <end position="383"/>
    </location>
</feature>
<dbReference type="AlphaFoldDB" id="F4S1A7"/>
<dbReference type="HOGENOM" id="CLU_721765_0_0_1"/>
<feature type="compositionally biased region" description="Polar residues" evidence="1">
    <location>
        <begin position="328"/>
        <end position="347"/>
    </location>
</feature>
<reference evidence="3" key="1">
    <citation type="journal article" date="2011" name="Proc. Natl. Acad. Sci. U.S.A.">
        <title>Obligate biotrophy features unraveled by the genomic analysis of rust fungi.</title>
        <authorList>
            <person name="Duplessis S."/>
            <person name="Cuomo C.A."/>
            <person name="Lin Y.-C."/>
            <person name="Aerts A."/>
            <person name="Tisserant E."/>
            <person name="Veneault-Fourrey C."/>
            <person name="Joly D.L."/>
            <person name="Hacquard S."/>
            <person name="Amselem J."/>
            <person name="Cantarel B.L."/>
            <person name="Chiu R."/>
            <person name="Coutinho P.M."/>
            <person name="Feau N."/>
            <person name="Field M."/>
            <person name="Frey P."/>
            <person name="Gelhaye E."/>
            <person name="Goldberg J."/>
            <person name="Grabherr M.G."/>
            <person name="Kodira C.D."/>
            <person name="Kohler A."/>
            <person name="Kuees U."/>
            <person name="Lindquist E.A."/>
            <person name="Lucas S.M."/>
            <person name="Mago R."/>
            <person name="Mauceli E."/>
            <person name="Morin E."/>
            <person name="Murat C."/>
            <person name="Pangilinan J.L."/>
            <person name="Park R."/>
            <person name="Pearson M."/>
            <person name="Quesneville H."/>
            <person name="Rouhier N."/>
            <person name="Sakthikumar S."/>
            <person name="Salamov A.A."/>
            <person name="Schmutz J."/>
            <person name="Selles B."/>
            <person name="Shapiro H."/>
            <person name="Tanguay P."/>
            <person name="Tuskan G.A."/>
            <person name="Henrissat B."/>
            <person name="Van de Peer Y."/>
            <person name="Rouze P."/>
            <person name="Ellis J.G."/>
            <person name="Dodds P.N."/>
            <person name="Schein J.E."/>
            <person name="Zhong S."/>
            <person name="Hamelin R.C."/>
            <person name="Grigoriev I.V."/>
            <person name="Szabo L.J."/>
            <person name="Martin F."/>
        </authorList>
    </citation>
    <scope>NUCLEOTIDE SEQUENCE [LARGE SCALE GENOMIC DNA]</scope>
    <source>
        <strain evidence="3">98AG31 / pathotype 3-4-7</strain>
    </source>
</reference>
<dbReference type="Proteomes" id="UP000001072">
    <property type="component" value="Unassembled WGS sequence"/>
</dbReference>
<gene>
    <name evidence="2" type="ORF">MELLADRAFT_92036</name>
</gene>
<keyword evidence="3" id="KW-1185">Reference proteome</keyword>
<evidence type="ECO:0000256" key="1">
    <source>
        <dbReference type="SAM" id="MobiDB-lite"/>
    </source>
</evidence>
<evidence type="ECO:0000313" key="3">
    <source>
        <dbReference type="Proteomes" id="UP000001072"/>
    </source>
</evidence>